<accession>A0ABY3VLX5</accession>
<reference evidence="2" key="1">
    <citation type="submission" date="2022-08" db="EMBL/GenBank/DDBJ databases">
        <title>Whole genome sequencing of non-tuberculosis mycobacteria type-strains.</title>
        <authorList>
            <person name="Igarashi Y."/>
            <person name="Osugi A."/>
            <person name="Mitarai S."/>
        </authorList>
    </citation>
    <scope>NUCLEOTIDE SEQUENCE</scope>
    <source>
        <strain evidence="2">DSM 45127</strain>
    </source>
</reference>
<dbReference type="CDD" id="cd07067">
    <property type="entry name" value="HP_PGM_like"/>
    <property type="match status" value="1"/>
</dbReference>
<feature type="signal peptide" evidence="1">
    <location>
        <begin position="1"/>
        <end position="30"/>
    </location>
</feature>
<keyword evidence="3" id="KW-1185">Reference proteome</keyword>
<gene>
    <name evidence="2" type="ORF">MKK62_02535</name>
</gene>
<dbReference type="Pfam" id="PF00300">
    <property type="entry name" value="His_Phos_1"/>
    <property type="match status" value="1"/>
</dbReference>
<dbReference type="InterPro" id="IPR029033">
    <property type="entry name" value="His_PPase_superfam"/>
</dbReference>
<proteinExistence type="predicted"/>
<name>A0ABY3VLX5_9MYCO</name>
<evidence type="ECO:0000313" key="2">
    <source>
        <dbReference type="EMBL" id="UMB70237.1"/>
    </source>
</evidence>
<dbReference type="SMART" id="SM00855">
    <property type="entry name" value="PGAM"/>
    <property type="match status" value="1"/>
</dbReference>
<keyword evidence="1" id="KW-0732">Signal</keyword>
<protein>
    <submittedName>
        <fullName evidence="2">Histidine phosphatase family protein</fullName>
    </submittedName>
</protein>
<dbReference type="Proteomes" id="UP001055336">
    <property type="component" value="Chromosome"/>
</dbReference>
<sequence>MRDSRRFRRSLIVGLLSVGMLSLGSAPAWADDESIVLDLVRHGETLSNLNGIIDTEPPGAPLDATGVAQANEVANSIYGVFKDNISGLFASDATRTQQTAEPLAALLGALNKGADPFPVETLSGLNEIPAGAFEGQQTLSLDGILYLLGPLSWTLGFPLVPNFGDPSMNGITFDESFGSAVQHIYDGTVGTGDVTTNDVAYSSAGAIAVWTLMNVKNPDFSIMFDEVINNQEFLPNTGQVVIEGSPGDWTLVSYDGVAVPQDPGLGTDLFVDFRDLIEAPQFAYYDIYEALLTGNSTMIDNAIQTGLSQVDTALSQFPVEVFNDIVTAFGGSL</sequence>
<feature type="chain" id="PRO_5047075598" evidence="1">
    <location>
        <begin position="31"/>
        <end position="333"/>
    </location>
</feature>
<dbReference type="InterPro" id="IPR001345">
    <property type="entry name" value="PG/BPGM_mutase_AS"/>
</dbReference>
<evidence type="ECO:0000256" key="1">
    <source>
        <dbReference type="SAM" id="SignalP"/>
    </source>
</evidence>
<dbReference type="Gene3D" id="3.40.50.1240">
    <property type="entry name" value="Phosphoglycerate mutase-like"/>
    <property type="match status" value="1"/>
</dbReference>
<dbReference type="RefSeq" id="WP_240261963.1">
    <property type="nucleotide sequence ID" value="NZ_CP092488.2"/>
</dbReference>
<evidence type="ECO:0000313" key="3">
    <source>
        <dbReference type="Proteomes" id="UP001055336"/>
    </source>
</evidence>
<dbReference type="SUPFAM" id="SSF53254">
    <property type="entry name" value="Phosphoglycerate mutase-like"/>
    <property type="match status" value="1"/>
</dbReference>
<dbReference type="PROSITE" id="PS00175">
    <property type="entry name" value="PG_MUTASE"/>
    <property type="match status" value="1"/>
</dbReference>
<dbReference type="EMBL" id="CP092488">
    <property type="protein sequence ID" value="UMB70237.1"/>
    <property type="molecule type" value="Genomic_DNA"/>
</dbReference>
<organism evidence="2 3">
    <name type="scientific">Mycobacterium paraterrae</name>
    <dbReference type="NCBI Taxonomy" id="577492"/>
    <lineage>
        <taxon>Bacteria</taxon>
        <taxon>Bacillati</taxon>
        <taxon>Actinomycetota</taxon>
        <taxon>Actinomycetes</taxon>
        <taxon>Mycobacteriales</taxon>
        <taxon>Mycobacteriaceae</taxon>
        <taxon>Mycobacterium</taxon>
    </lineage>
</organism>
<dbReference type="InterPro" id="IPR013078">
    <property type="entry name" value="His_Pase_superF_clade-1"/>
</dbReference>